<dbReference type="RefSeq" id="WP_216254903.1">
    <property type="nucleotide sequence ID" value="NZ_JAZHFS010000034.1"/>
</dbReference>
<dbReference type="PANTHER" id="PTHR32114:SF2">
    <property type="entry name" value="ABC TRANSPORTER ABCH.3"/>
    <property type="match status" value="1"/>
</dbReference>
<dbReference type="Proteomes" id="UP001498469">
    <property type="component" value="Unassembled WGS sequence"/>
</dbReference>
<name>A0ABU7UUA8_9CLOT</name>
<evidence type="ECO:0000256" key="1">
    <source>
        <dbReference type="SAM" id="Coils"/>
    </source>
</evidence>
<gene>
    <name evidence="2" type="ORF">SJI18_21955</name>
</gene>
<feature type="coiled-coil region" evidence="1">
    <location>
        <begin position="459"/>
        <end position="486"/>
    </location>
</feature>
<comment type="caution">
    <text evidence="2">The sequence shown here is derived from an EMBL/GenBank/DDBJ whole genome shotgun (WGS) entry which is preliminary data.</text>
</comment>
<dbReference type="PANTHER" id="PTHR32114">
    <property type="entry name" value="ABC TRANSPORTER ABCH.3"/>
    <property type="match status" value="1"/>
</dbReference>
<dbReference type="EMBL" id="JAZHFS010000034">
    <property type="protein sequence ID" value="MEF2114957.1"/>
    <property type="molecule type" value="Genomic_DNA"/>
</dbReference>
<keyword evidence="1" id="KW-0175">Coiled coil</keyword>
<reference evidence="2 3" key="1">
    <citation type="submission" date="2023-11" db="EMBL/GenBank/DDBJ databases">
        <title>Draft genome sequence of a psychrophilic Clostridium strain from permafrost water brine.</title>
        <authorList>
            <person name="Shcherbakova V.A."/>
            <person name="Trubitsyn V.E."/>
            <person name="Zakharyuk A.G."/>
        </authorList>
    </citation>
    <scope>NUCLEOTIDE SEQUENCE [LARGE SCALE GENOMIC DNA]</scope>
    <source>
        <strain evidence="2 3">14F</strain>
    </source>
</reference>
<proteinExistence type="predicted"/>
<evidence type="ECO:0000313" key="3">
    <source>
        <dbReference type="Proteomes" id="UP001498469"/>
    </source>
</evidence>
<sequence>MGRLAIRRVAYNGQKYYFESPYLNDGIIVLEGENGQGKSTFMNLIYYGLGGKVSGFNKRDKEAENKHNEIYYDVDNYVELEVTINDKNYELTRSIGDSSIYIVDSEKKVIETCVYRNKSNGDTTVFSDWILEVLGVDVFDIVQGTKKFKLNMTDLMRLIYHDQATEVDKIYKIPDNENFLSDSLEIRKAIFEVLLGEIYNDYYSVLGKYKIKLKEYEKKEAVMDSYNEFLAEILNEELGNVAHIKTIINENEEMLTKVTIERDIARSEESNASEILKEIDFERRKLNQLQGNMEELIHARSSVEQSTEKILYLIDGSEKELYEIEKIRFVNKKLKLFTPNTCPYCLREVIRDKDKCICGCEIDEEQYEKFFYTDQEYLEILKVKKKAIQSLSGLLNKKNKRLQMILNELEEYNHKINGVRSFIQDLAKDITSDYNSAYVKKIDDRICEINSNIIEYRKAEELAQKRENIAVEVTKLRNQIDGLKIKVDSYLSSAREDMLVKKKIFSEIYLDLMENADKNCYAAYVGDDYMPHINMNSYRERSASVPKRLMFFLTMLIMSLKNNVNYPRFLMIDTPNKEGIDKINLIKNLEQLSKAYELRSDPSTLFQIILTTGTGTYPESFKKYVFLTLEDDNLLLKIKTK</sequence>
<evidence type="ECO:0008006" key="4">
    <source>
        <dbReference type="Google" id="ProtNLM"/>
    </source>
</evidence>
<evidence type="ECO:0000313" key="2">
    <source>
        <dbReference type="EMBL" id="MEF2114957.1"/>
    </source>
</evidence>
<accession>A0ABU7UUA8</accession>
<organism evidence="2 3">
    <name type="scientific">Clostridium frigoriphilum</name>
    <dbReference type="NCBI Taxonomy" id="443253"/>
    <lineage>
        <taxon>Bacteria</taxon>
        <taxon>Bacillati</taxon>
        <taxon>Bacillota</taxon>
        <taxon>Clostridia</taxon>
        <taxon>Eubacteriales</taxon>
        <taxon>Clostridiaceae</taxon>
        <taxon>Clostridium</taxon>
    </lineage>
</organism>
<protein>
    <recommendedName>
        <fullName evidence="4">AAA domain-containing protein</fullName>
    </recommendedName>
</protein>
<feature type="coiled-coil region" evidence="1">
    <location>
        <begin position="272"/>
        <end position="306"/>
    </location>
</feature>
<keyword evidence="3" id="KW-1185">Reference proteome</keyword>